<reference evidence="2" key="1">
    <citation type="submission" date="2018-11" db="EMBL/GenBank/DDBJ databases">
        <authorList>
            <person name="Alioto T."/>
            <person name="Alioto T."/>
        </authorList>
    </citation>
    <scope>NUCLEOTIDE SEQUENCE</scope>
</reference>
<dbReference type="PANTHER" id="PTHR46124:SF2">
    <property type="entry name" value="D-AMINOACYL-TRNA DEACYLASE"/>
    <property type="match status" value="1"/>
</dbReference>
<sequence>MELGDLLLETDAPYLPGADGSTGSPLLVKDLAEKIANLHNVSTEEVARITTDNAKKLYKIKEL</sequence>
<dbReference type="AlphaFoldDB" id="A0A8B6CRG7"/>
<dbReference type="InterPro" id="IPR032466">
    <property type="entry name" value="Metal_Hydrolase"/>
</dbReference>
<accession>A0A8B6CRG7</accession>
<name>A0A8B6CRG7_MYTGA</name>
<dbReference type="Gene3D" id="3.20.20.140">
    <property type="entry name" value="Metal-dependent hydrolases"/>
    <property type="match status" value="1"/>
</dbReference>
<gene>
    <name evidence="2" type="ORF">MGAL_10B056812</name>
</gene>
<dbReference type="Proteomes" id="UP000596742">
    <property type="component" value="Unassembled WGS sequence"/>
</dbReference>
<evidence type="ECO:0000313" key="2">
    <source>
        <dbReference type="EMBL" id="VDI09311.1"/>
    </source>
</evidence>
<dbReference type="PANTHER" id="PTHR46124">
    <property type="entry name" value="D-AMINOACYL-TRNA DEACYLASE"/>
    <property type="match status" value="1"/>
</dbReference>
<comment type="caution">
    <text evidence="2">The sequence shown here is derived from an EMBL/GenBank/DDBJ whole genome shotgun (WGS) entry which is preliminary data.</text>
</comment>
<proteinExistence type="inferred from homology"/>
<comment type="similarity">
    <text evidence="1">Belongs to the metallo-dependent hydrolases superfamily. TatD-type hydrolase family.</text>
</comment>
<protein>
    <submittedName>
        <fullName evidence="2">Uncharacterized protein</fullName>
    </submittedName>
</protein>
<organism evidence="2 3">
    <name type="scientific">Mytilus galloprovincialis</name>
    <name type="common">Mediterranean mussel</name>
    <dbReference type="NCBI Taxonomy" id="29158"/>
    <lineage>
        <taxon>Eukaryota</taxon>
        <taxon>Metazoa</taxon>
        <taxon>Spiralia</taxon>
        <taxon>Lophotrochozoa</taxon>
        <taxon>Mollusca</taxon>
        <taxon>Bivalvia</taxon>
        <taxon>Autobranchia</taxon>
        <taxon>Pteriomorphia</taxon>
        <taxon>Mytilida</taxon>
        <taxon>Mytiloidea</taxon>
        <taxon>Mytilidae</taxon>
        <taxon>Mytilinae</taxon>
        <taxon>Mytilus</taxon>
    </lineage>
</organism>
<dbReference type="GO" id="GO:0016788">
    <property type="term" value="F:hydrolase activity, acting on ester bonds"/>
    <property type="evidence" value="ECO:0007669"/>
    <property type="project" value="InterPro"/>
</dbReference>
<evidence type="ECO:0000313" key="3">
    <source>
        <dbReference type="Proteomes" id="UP000596742"/>
    </source>
</evidence>
<keyword evidence="3" id="KW-1185">Reference proteome</keyword>
<dbReference type="EMBL" id="UYJE01002279">
    <property type="protein sequence ID" value="VDI09311.1"/>
    <property type="molecule type" value="Genomic_DNA"/>
</dbReference>
<dbReference type="SUPFAM" id="SSF51556">
    <property type="entry name" value="Metallo-dependent hydrolases"/>
    <property type="match status" value="1"/>
</dbReference>
<dbReference type="InterPro" id="IPR001130">
    <property type="entry name" value="TatD-like"/>
</dbReference>
<dbReference type="OrthoDB" id="413993at2759"/>
<evidence type="ECO:0000256" key="1">
    <source>
        <dbReference type="ARBA" id="ARBA00009275"/>
    </source>
</evidence>
<dbReference type="Pfam" id="PF01026">
    <property type="entry name" value="TatD_DNase"/>
    <property type="match status" value="1"/>
</dbReference>